<dbReference type="Proteomes" id="UP000092154">
    <property type="component" value="Unassembled WGS sequence"/>
</dbReference>
<dbReference type="PANTHER" id="PTHR19879:SF9">
    <property type="entry name" value="TRANSCRIPTION INITIATION FACTOR TFIID SUBUNIT 5"/>
    <property type="match status" value="1"/>
</dbReference>
<evidence type="ECO:0000256" key="3">
    <source>
        <dbReference type="PROSITE-ProRule" id="PRU00221"/>
    </source>
</evidence>
<proteinExistence type="predicted"/>
<dbReference type="InterPro" id="IPR027417">
    <property type="entry name" value="P-loop_NTPase"/>
</dbReference>
<feature type="repeat" description="WD" evidence="3">
    <location>
        <begin position="1028"/>
        <end position="1069"/>
    </location>
</feature>
<dbReference type="STRING" id="1314800.A0A1B7MLL9"/>
<dbReference type="SMART" id="SM00320">
    <property type="entry name" value="WD40"/>
    <property type="match status" value="14"/>
</dbReference>
<dbReference type="SUPFAM" id="SSF52540">
    <property type="entry name" value="P-loop containing nucleoside triphosphate hydrolases"/>
    <property type="match status" value="1"/>
</dbReference>
<gene>
    <name evidence="5" type="ORF">K503DRAFT_725781</name>
</gene>
<accession>A0A1B7MLL9</accession>
<dbReference type="InterPro" id="IPR019775">
    <property type="entry name" value="WD40_repeat_CS"/>
</dbReference>
<dbReference type="Pfam" id="PF00400">
    <property type="entry name" value="WD40"/>
    <property type="match status" value="14"/>
</dbReference>
<feature type="repeat" description="WD" evidence="3">
    <location>
        <begin position="1243"/>
        <end position="1284"/>
    </location>
</feature>
<dbReference type="Gene3D" id="3.40.50.300">
    <property type="entry name" value="P-loop containing nucleotide triphosphate hydrolases"/>
    <property type="match status" value="1"/>
</dbReference>
<evidence type="ECO:0000256" key="1">
    <source>
        <dbReference type="ARBA" id="ARBA00022574"/>
    </source>
</evidence>
<feature type="repeat" description="WD" evidence="3">
    <location>
        <begin position="1071"/>
        <end position="1112"/>
    </location>
</feature>
<organism evidence="5 6">
    <name type="scientific">Rhizopogon vinicolor AM-OR11-026</name>
    <dbReference type="NCBI Taxonomy" id="1314800"/>
    <lineage>
        <taxon>Eukaryota</taxon>
        <taxon>Fungi</taxon>
        <taxon>Dikarya</taxon>
        <taxon>Basidiomycota</taxon>
        <taxon>Agaricomycotina</taxon>
        <taxon>Agaricomycetes</taxon>
        <taxon>Agaricomycetidae</taxon>
        <taxon>Boletales</taxon>
        <taxon>Suillineae</taxon>
        <taxon>Rhizopogonaceae</taxon>
        <taxon>Rhizopogon</taxon>
    </lineage>
</organism>
<keyword evidence="1 3" id="KW-0853">WD repeat</keyword>
<keyword evidence="6" id="KW-1185">Reference proteome</keyword>
<dbReference type="SUPFAM" id="SSF50960">
    <property type="entry name" value="TolB, C-terminal domain"/>
    <property type="match status" value="1"/>
</dbReference>
<dbReference type="PROSITE" id="PS50082">
    <property type="entry name" value="WD_REPEATS_2"/>
    <property type="match status" value="14"/>
</dbReference>
<dbReference type="CDD" id="cd00200">
    <property type="entry name" value="WD40"/>
    <property type="match status" value="2"/>
</dbReference>
<evidence type="ECO:0000313" key="6">
    <source>
        <dbReference type="Proteomes" id="UP000092154"/>
    </source>
</evidence>
<dbReference type="InterPro" id="IPR020472">
    <property type="entry name" value="WD40_PAC1"/>
</dbReference>
<dbReference type="InParanoid" id="A0A1B7MLL9"/>
<dbReference type="InterPro" id="IPR036322">
    <property type="entry name" value="WD40_repeat_dom_sf"/>
</dbReference>
<dbReference type="Gene3D" id="2.130.10.10">
    <property type="entry name" value="YVTN repeat-like/Quinoprotein amine dehydrogenase"/>
    <property type="match status" value="6"/>
</dbReference>
<dbReference type="Pfam" id="PF24883">
    <property type="entry name" value="NPHP3_N"/>
    <property type="match status" value="1"/>
</dbReference>
<dbReference type="OrthoDB" id="2658414at2759"/>
<evidence type="ECO:0000313" key="5">
    <source>
        <dbReference type="EMBL" id="OAX33486.1"/>
    </source>
</evidence>
<evidence type="ECO:0000259" key="4">
    <source>
        <dbReference type="Pfam" id="PF24883"/>
    </source>
</evidence>
<dbReference type="SUPFAM" id="SSF50978">
    <property type="entry name" value="WD40 repeat-like"/>
    <property type="match status" value="2"/>
</dbReference>
<evidence type="ECO:0000256" key="2">
    <source>
        <dbReference type="ARBA" id="ARBA00022737"/>
    </source>
</evidence>
<protein>
    <submittedName>
        <fullName evidence="5">WD40 repeat-like protein</fullName>
    </submittedName>
</protein>
<feature type="repeat" description="WD" evidence="3">
    <location>
        <begin position="731"/>
        <end position="765"/>
    </location>
</feature>
<feature type="repeat" description="WD" evidence="3">
    <location>
        <begin position="1114"/>
        <end position="1155"/>
    </location>
</feature>
<feature type="repeat" description="WD" evidence="3">
    <location>
        <begin position="896"/>
        <end position="937"/>
    </location>
</feature>
<feature type="repeat" description="WD" evidence="3">
    <location>
        <begin position="810"/>
        <end position="851"/>
    </location>
</feature>
<dbReference type="InterPro" id="IPR001680">
    <property type="entry name" value="WD40_rpt"/>
</dbReference>
<feature type="repeat" description="WD" evidence="3">
    <location>
        <begin position="1200"/>
        <end position="1241"/>
    </location>
</feature>
<name>A0A1B7MLL9_9AGAM</name>
<feature type="repeat" description="WD" evidence="3">
    <location>
        <begin position="1157"/>
        <end position="1198"/>
    </location>
</feature>
<dbReference type="PROSITE" id="PS00678">
    <property type="entry name" value="WD_REPEATS_1"/>
    <property type="match status" value="9"/>
</dbReference>
<dbReference type="PANTHER" id="PTHR19879">
    <property type="entry name" value="TRANSCRIPTION INITIATION FACTOR TFIID"/>
    <property type="match status" value="1"/>
</dbReference>
<dbReference type="PRINTS" id="PR00320">
    <property type="entry name" value="GPROTEINBRPT"/>
</dbReference>
<dbReference type="PROSITE" id="PS50294">
    <property type="entry name" value="WD_REPEATS_REGION"/>
    <property type="match status" value="14"/>
</dbReference>
<dbReference type="InterPro" id="IPR015943">
    <property type="entry name" value="WD40/YVTN_repeat-like_dom_sf"/>
</dbReference>
<keyword evidence="2" id="KW-0677">Repeat</keyword>
<reference evidence="5 6" key="1">
    <citation type="submission" date="2016-06" db="EMBL/GenBank/DDBJ databases">
        <title>Comparative genomics of the ectomycorrhizal sister species Rhizopogon vinicolor and Rhizopogon vesiculosus (Basidiomycota: Boletales) reveals a divergence of the mating type B locus.</title>
        <authorList>
            <consortium name="DOE Joint Genome Institute"/>
            <person name="Mujic A.B."/>
            <person name="Kuo A."/>
            <person name="Tritt A."/>
            <person name="Lipzen A."/>
            <person name="Chen C."/>
            <person name="Johnson J."/>
            <person name="Sharma A."/>
            <person name="Barry K."/>
            <person name="Grigoriev I.V."/>
            <person name="Spatafora J.W."/>
        </authorList>
    </citation>
    <scope>NUCLEOTIDE SEQUENCE [LARGE SCALE GENOMIC DNA]</scope>
    <source>
        <strain evidence="5 6">AM-OR11-026</strain>
    </source>
</reference>
<feature type="domain" description="Nephrocystin 3-like N-terminal" evidence="4">
    <location>
        <begin position="160"/>
        <end position="329"/>
    </location>
</feature>
<feature type="repeat" description="WD" evidence="3">
    <location>
        <begin position="1286"/>
        <end position="1321"/>
    </location>
</feature>
<feature type="repeat" description="WD" evidence="3">
    <location>
        <begin position="982"/>
        <end position="1014"/>
    </location>
</feature>
<feature type="repeat" description="WD" evidence="3">
    <location>
        <begin position="767"/>
        <end position="808"/>
    </location>
</feature>
<sequence length="1428" mass="155770">MANGIAEVHPYAKVALSILTSASQMILDQVDRDDAVSSLLSKVSEVFAFMTEEEELAKITCMLAVYGKIARQTLECADFITHYSETKSAWKRLGKHVFKDTDATIKSYSEVLDNLMQQFRDQVARDTVIILHRSAEDLDFSGMEYASGAGMNTTKRCLPGTREDILSEIKSWIVSTGDDVPRILWLSGTAGKGKSAIAHTIANWSNEVGCLGACFCFDRTRVADRRHEKIFTTIARNLADCNPLIRRALARVVHDDSDLRHTSDITRQWRELLVGPIRVASTAVNAPVLIVIDALDESGDPKSREQILRLLASQLNDLPANFRVIITSRPLDDIHKSLQTASQIRHRSMDDISPQSTSSDIERYVRDKLAKLGDVFKDTHFQVLAQKSDGLFEWARLACEYIEGTNKVGWGPMRRFDIVIGKAEVDKKPVKGTHLLDEMYQRLLGEIMPDEDAIPLFQSVMGQILASREPLPKVVLTSMRQQFPQVDSDYSVDDVIRPMGSLITGIIDFQTPIRPLHVSFYDFLTDKSRSDKFFIDVSAVENDLAFASLRVMEHELRFNICSLGSSYLPNSAVHDLDKRVKDSISTELSYSCRFWGTHVGAASFQQSLATEVAAFFDDERLLFWIEALALMRSFGNAARSLILISDWCTGYAEFTQISDAARDTLRFVRMFGVAILHSTPHLYLSALPFAPKQSGMFRKFAAKFPCTPQVVAGHVLKWPATEKTIRMHDRVRSVAISPDGKCIIGCSDDGDIQVWDMETGRALGAPLQGHTGTVWSIAISPDGKCIVSSSWDHTIRMWDVESGEALQDPLRGHTGEVFSVIISSDGKCIVSGSDDATIRRWDMETGNEFGAPLQGHTNSVISVAISSDGQRIVSGSQDNTIQVWDAHTGKAFYAPLQGHRGTVYCVAISPGGKRIVSGSEDRTVRVWDVATGKALGVPFQGHTDHVLSVAISSDGKRIVSGSQDNTIRVWDAEIGKAMGAPLRGHTDSVFSVTISPDGKHIVSGSGDMTVRVWDALPVEIDEALGAPRQGHIEPVYSVAISSDEKRIVSGSMDRTIRVWDMETGKALGVPLQGHSSDVLSVAISSDGKRIISGSADNTIRVWDAETGKALGAPLQGHTHVVSSVAISLDGKRVLSCSEDSTIRAWDVETGEALGVPLQGHTGAVWSVAISSNGKYIVSGSGGSIVQVWDAKSGEAVGAPLQGHTDEVFSVAISPDGNCIVSGSGDHTIRRWDVESGKELGAPFRGHTNYIASVAISPDGRHIVSGSMDTTIRVWDAASGEALGVPIRGHTGSVNSVSISPKGPWIVSGSLDGTIRVWNLESLHKSYHFTATKICFSPSLTYSLCSESTFSRLEDSCTPASLGPSEEGWVIGPEGRLLLCIPFSLYPAMHVPGNKLVIYNDASELDLSRFAHGTSWEMCRGRDVVSSSS</sequence>
<feature type="repeat" description="WD" evidence="3">
    <location>
        <begin position="853"/>
        <end position="894"/>
    </location>
</feature>
<dbReference type="InterPro" id="IPR056884">
    <property type="entry name" value="NPHP3-like_N"/>
</dbReference>
<dbReference type="EMBL" id="KV448760">
    <property type="protein sequence ID" value="OAX33486.1"/>
    <property type="molecule type" value="Genomic_DNA"/>
</dbReference>
<feature type="repeat" description="WD" evidence="3">
    <location>
        <begin position="939"/>
        <end position="980"/>
    </location>
</feature>